<name>A0A3S9QGR7_MORCA</name>
<keyword evidence="3" id="KW-1185">Reference proteome</keyword>
<protein>
    <submittedName>
        <fullName evidence="1">Uncharacterized protein</fullName>
    </submittedName>
</protein>
<evidence type="ECO:0000313" key="1">
    <source>
        <dbReference type="EMBL" id="AZQ93939.1"/>
    </source>
</evidence>
<proteinExistence type="predicted"/>
<sequence length="37" mass="4244">MSGMMNLSKQILALKNHFGTQSNQQFIKTVQMTSWVD</sequence>
<dbReference type="Proteomes" id="UP000268436">
    <property type="component" value="Unassembled WGS sequence"/>
</dbReference>
<organism evidence="1 4">
    <name type="scientific">Moraxella catarrhalis</name>
    <name type="common">Branhamella catarrhalis</name>
    <dbReference type="NCBI Taxonomy" id="480"/>
    <lineage>
        <taxon>Bacteria</taxon>
        <taxon>Pseudomonadati</taxon>
        <taxon>Pseudomonadota</taxon>
        <taxon>Gammaproteobacteria</taxon>
        <taxon>Moraxellales</taxon>
        <taxon>Moraxellaceae</taxon>
        <taxon>Moraxella</taxon>
    </lineage>
</organism>
<evidence type="ECO:0000313" key="2">
    <source>
        <dbReference type="EMBL" id="RUO17219.1"/>
    </source>
</evidence>
<dbReference type="EMBL" id="RYER01000013">
    <property type="protein sequence ID" value="RUO17219.1"/>
    <property type="molecule type" value="Genomic_DNA"/>
</dbReference>
<dbReference type="Proteomes" id="UP000280228">
    <property type="component" value="Chromosome"/>
</dbReference>
<gene>
    <name evidence="1" type="ORF">EJK53_1481</name>
    <name evidence="2" type="ORF">EJK54_1870</name>
</gene>
<dbReference type="AlphaFoldDB" id="A0A3S9QGR7"/>
<dbReference type="EMBL" id="CP034662">
    <property type="protein sequence ID" value="AZQ93939.1"/>
    <property type="molecule type" value="Genomic_DNA"/>
</dbReference>
<accession>A0A3S9QGR7</accession>
<evidence type="ECO:0000313" key="4">
    <source>
        <dbReference type="Proteomes" id="UP000280228"/>
    </source>
</evidence>
<reference evidence="3 4" key="1">
    <citation type="submission" date="2018-12" db="EMBL/GenBank/DDBJ databases">
        <title>Persistence of Moraxella catarrhalis in Chronic Obstructive Pulmonary Disease and Regulation of the Hag/MID Adhesin.</title>
        <authorList>
            <person name="Murphy T."/>
            <person name="Zhao X."/>
            <person name="Vyas G."/>
            <person name="Aluvathingal J."/>
            <person name="Nadendla S."/>
            <person name="Tallon L."/>
            <person name="Tettelin H."/>
        </authorList>
    </citation>
    <scope>NUCLEOTIDE SEQUENCE [LARGE SCALE GENOMIC DNA]</scope>
    <source>
        <strain evidence="2 3">173P27B1</strain>
        <strain evidence="1 4">46P58B1</strain>
    </source>
</reference>
<evidence type="ECO:0000313" key="3">
    <source>
        <dbReference type="Proteomes" id="UP000268436"/>
    </source>
</evidence>